<dbReference type="RefSeq" id="WP_225564355.1">
    <property type="nucleotide sequence ID" value="NZ_JAIXCQ010000002.1"/>
</dbReference>
<sequence>MTSTWTTRARSAAAIALAGTLLLAGCTGGGEDTADDGGKGSGTSTNQAGGGAADPGTASVADQVMGEQTMATPHGSGDSWGGEVTVTLRSVEVGSENMTVRWALRWDDDEAPADAGASYYDLGVVPATTVTDRSALKAYKPYCTDGAWQPDTASAGDAGLERLKCSKSMLVSPLENIGFQFPNHGTIEAWAILPAPEGEPATVDVAPGEGLPLFTDATVTYLDGAQK</sequence>
<evidence type="ECO:0000256" key="1">
    <source>
        <dbReference type="SAM" id="MobiDB-lite"/>
    </source>
</evidence>
<protein>
    <recommendedName>
        <fullName evidence="5">Lipoprotein</fullName>
    </recommendedName>
</protein>
<organism evidence="3 4">
    <name type="scientific">Isoptericola luteus</name>
    <dbReference type="NCBI Taxonomy" id="2879484"/>
    <lineage>
        <taxon>Bacteria</taxon>
        <taxon>Bacillati</taxon>
        <taxon>Actinomycetota</taxon>
        <taxon>Actinomycetes</taxon>
        <taxon>Micrococcales</taxon>
        <taxon>Promicromonosporaceae</taxon>
        <taxon>Isoptericola</taxon>
    </lineage>
</organism>
<dbReference type="EMBL" id="JAIXCQ010000002">
    <property type="protein sequence ID" value="MCA5892585.1"/>
    <property type="molecule type" value="Genomic_DNA"/>
</dbReference>
<reference evidence="3 4" key="1">
    <citation type="submission" date="2021-09" db="EMBL/GenBank/DDBJ databases">
        <title>Isoptericola luteus sp. nov., a novel bacterium isolated from Harbin, the capital city of Heilongjiang province.</title>
        <authorList>
            <person name="Li J."/>
        </authorList>
    </citation>
    <scope>NUCLEOTIDE SEQUENCE [LARGE SCALE GENOMIC DNA]</scope>
    <source>
        <strain evidence="3 4">NEAU-Y5</strain>
    </source>
</reference>
<feature type="region of interest" description="Disordered" evidence="1">
    <location>
        <begin position="31"/>
        <end position="58"/>
    </location>
</feature>
<evidence type="ECO:0000256" key="2">
    <source>
        <dbReference type="SAM" id="SignalP"/>
    </source>
</evidence>
<keyword evidence="4" id="KW-1185">Reference proteome</keyword>
<dbReference type="Proteomes" id="UP001319870">
    <property type="component" value="Unassembled WGS sequence"/>
</dbReference>
<accession>A0ABS7ZC05</accession>
<gene>
    <name evidence="3" type="ORF">LEP48_04350</name>
</gene>
<keyword evidence="2" id="KW-0732">Signal</keyword>
<proteinExistence type="predicted"/>
<feature type="signal peptide" evidence="2">
    <location>
        <begin position="1"/>
        <end position="24"/>
    </location>
</feature>
<evidence type="ECO:0000313" key="4">
    <source>
        <dbReference type="Proteomes" id="UP001319870"/>
    </source>
</evidence>
<name>A0ABS7ZC05_9MICO</name>
<comment type="caution">
    <text evidence="3">The sequence shown here is derived from an EMBL/GenBank/DDBJ whole genome shotgun (WGS) entry which is preliminary data.</text>
</comment>
<evidence type="ECO:0000313" key="3">
    <source>
        <dbReference type="EMBL" id="MCA5892585.1"/>
    </source>
</evidence>
<feature type="chain" id="PRO_5045758204" description="Lipoprotein" evidence="2">
    <location>
        <begin position="25"/>
        <end position="227"/>
    </location>
</feature>
<evidence type="ECO:0008006" key="5">
    <source>
        <dbReference type="Google" id="ProtNLM"/>
    </source>
</evidence>